<evidence type="ECO:0000313" key="1">
    <source>
        <dbReference type="EMBL" id="KAJ9106465.1"/>
    </source>
</evidence>
<sequence length="632" mass="72201">MKPFDGLTFCCTSIPLKLREELSAKISTLGGIHYNDLMSDVNYLIVGNRRTDKYKFCIKNRYDVKFIPPEAIKTIYDKWLEGDEAEGMIDNCILPVFDGFTVCLSRLANHENRLLNESFRNHSRHAINDVFDVTKISAWIQDHGGTVTDSLTVSNSCVVTTETRGKRYLKAIEWEIPVVHPIWVFDSLLREAALDCGDYTLREPDYTYGTGCKVWNKWFQYRGSNPQKEEPATDVVAVKPTKKNRAVWQSIMLNQTLKHPTSHRKNAWDEEEEEEADEDVFEDSTSLPRKSDPLQKRDLFINFVFTILGFLSHQSDVITNVIKTNGGRVVDPSTKNITHILVPSKTSNQVSLLLEKLPDSTRHKTVQGTVTIVTEWFVERCLFYGKIVLDSWGIPLKSLMTSTIPFKVCITGFTGIELLHLEKLINYLNLEYCDTLTSDRDLLVFNINVFKTSLAKNSPKLFEYPSNDVVDCPVYQPGSSSVSVTSSKNKIKAAKQWHIPIVSISYIWEIVLQAKLPNIQDLTWCLYAPGTCKPNSMLDYVKSNIETTPKKRRDQSIKFPSPRRNSKRQKFGRIVGRGSPTVTDRLLEESRDEQDDEEHDITNIDELQEDFVGYQDAKSLQESEKLLRKLGG</sequence>
<dbReference type="EMBL" id="JASBWR010000030">
    <property type="protein sequence ID" value="KAJ9106465.1"/>
    <property type="molecule type" value="Genomic_DNA"/>
</dbReference>
<name>A0ACC2W3Z5_9TREE</name>
<dbReference type="Proteomes" id="UP001241377">
    <property type="component" value="Unassembled WGS sequence"/>
</dbReference>
<accession>A0ACC2W3Z5</accession>
<comment type="caution">
    <text evidence="1">The sequence shown here is derived from an EMBL/GenBank/DDBJ whole genome shotgun (WGS) entry which is preliminary data.</text>
</comment>
<protein>
    <submittedName>
        <fullName evidence="1">Uncharacterized protein</fullName>
    </submittedName>
</protein>
<evidence type="ECO:0000313" key="2">
    <source>
        <dbReference type="Proteomes" id="UP001241377"/>
    </source>
</evidence>
<reference evidence="1" key="1">
    <citation type="submission" date="2023-04" db="EMBL/GenBank/DDBJ databases">
        <title>Draft Genome sequencing of Naganishia species isolated from polar environments using Oxford Nanopore Technology.</title>
        <authorList>
            <person name="Leo P."/>
            <person name="Venkateswaran K."/>
        </authorList>
    </citation>
    <scope>NUCLEOTIDE SEQUENCE</scope>
    <source>
        <strain evidence="1">MNA-CCFEE 5261</strain>
    </source>
</reference>
<gene>
    <name evidence="1" type="ORF">QFC19_003195</name>
</gene>
<organism evidence="1 2">
    <name type="scientific">Naganishia cerealis</name>
    <dbReference type="NCBI Taxonomy" id="610337"/>
    <lineage>
        <taxon>Eukaryota</taxon>
        <taxon>Fungi</taxon>
        <taxon>Dikarya</taxon>
        <taxon>Basidiomycota</taxon>
        <taxon>Agaricomycotina</taxon>
        <taxon>Tremellomycetes</taxon>
        <taxon>Filobasidiales</taxon>
        <taxon>Filobasidiaceae</taxon>
        <taxon>Naganishia</taxon>
    </lineage>
</organism>
<keyword evidence="2" id="KW-1185">Reference proteome</keyword>
<proteinExistence type="predicted"/>